<feature type="non-terminal residue" evidence="10">
    <location>
        <position position="1"/>
    </location>
</feature>
<dbReference type="Pfam" id="PF00984">
    <property type="entry name" value="UDPG_MGDP_dh"/>
    <property type="match status" value="1"/>
</dbReference>
<dbReference type="UniPathway" id="UPA00038">
    <property type="reaction ID" value="UER00491"/>
</dbReference>
<comment type="pathway">
    <text evidence="1">Nucleotide-sugar biosynthesis; UDP-alpha-D-glucuronate biosynthesis; UDP-alpha-D-glucuronate from UDP-alpha-D-glucose: step 1/1.</text>
</comment>
<gene>
    <name evidence="10" type="ORF">S12H4_51212</name>
</gene>
<dbReference type="NCBIfam" id="TIGR03026">
    <property type="entry name" value="NDP-sugDHase"/>
    <property type="match status" value="1"/>
</dbReference>
<evidence type="ECO:0000256" key="5">
    <source>
        <dbReference type="ARBA" id="ARBA00023027"/>
    </source>
</evidence>
<dbReference type="GO" id="GO:0003979">
    <property type="term" value="F:UDP-glucose 6-dehydrogenase activity"/>
    <property type="evidence" value="ECO:0007669"/>
    <property type="project" value="UniProtKB-EC"/>
</dbReference>
<organism evidence="10">
    <name type="scientific">marine sediment metagenome</name>
    <dbReference type="NCBI Taxonomy" id="412755"/>
    <lineage>
        <taxon>unclassified sequences</taxon>
        <taxon>metagenomes</taxon>
        <taxon>ecological metagenomes</taxon>
    </lineage>
</organism>
<feature type="domain" description="UDP-glucose/GDP-mannose dehydrogenase N-terminal" evidence="9">
    <location>
        <begin position="22"/>
        <end position="72"/>
    </location>
</feature>
<evidence type="ECO:0000256" key="4">
    <source>
        <dbReference type="ARBA" id="ARBA00023002"/>
    </source>
</evidence>
<evidence type="ECO:0000256" key="6">
    <source>
        <dbReference type="ARBA" id="ARBA00047473"/>
    </source>
</evidence>
<evidence type="ECO:0000256" key="3">
    <source>
        <dbReference type="ARBA" id="ARBA00012954"/>
    </source>
</evidence>
<evidence type="ECO:0000259" key="9">
    <source>
        <dbReference type="Pfam" id="PF03721"/>
    </source>
</evidence>
<dbReference type="EMBL" id="BARW01032343">
    <property type="protein sequence ID" value="GAJ12203.1"/>
    <property type="molecule type" value="Genomic_DNA"/>
</dbReference>
<keyword evidence="4" id="KW-0560">Oxidoreductase</keyword>
<dbReference type="InterPro" id="IPR036220">
    <property type="entry name" value="UDP-Glc/GDP-Man_DH_C_sf"/>
</dbReference>
<evidence type="ECO:0000256" key="2">
    <source>
        <dbReference type="ARBA" id="ARBA00006601"/>
    </source>
</evidence>
<evidence type="ECO:0000259" key="8">
    <source>
        <dbReference type="Pfam" id="PF03720"/>
    </source>
</evidence>
<dbReference type="AlphaFoldDB" id="X1U3Q6"/>
<dbReference type="Pfam" id="PF03720">
    <property type="entry name" value="UDPG_MGDP_dh_C"/>
    <property type="match status" value="1"/>
</dbReference>
<dbReference type="Gene3D" id="1.20.5.100">
    <property type="entry name" value="Cytochrome c1, transmembrane anchor, C-terminal"/>
    <property type="match status" value="1"/>
</dbReference>
<comment type="similarity">
    <text evidence="2">Belongs to the UDP-glucose/GDP-mannose dehydrogenase family.</text>
</comment>
<feature type="domain" description="UDP-glucose/GDP-mannose dehydrogenase dimerisation" evidence="7">
    <location>
        <begin position="89"/>
        <end position="181"/>
    </location>
</feature>
<sequence length="242" mass="27024">PVIPAKAGIHPSVIARSEATKQSQSLLKSFDFDIVSNPEFLREGSAVYDFTHPDKIVIGTTSEKALKIMQEIYRPLYLIDTPFVITNPETAELIKYACNAFLATKITFINEIANLCDKVGADVHQIAKAMGLDGRISPKFFHPGPGYGGSCFPKDTEALYHFASTCGYDFKLLKGVIFANKRQRELMVEKIKRHLSDLKGKTIGILGLAFKQNIDDIRKSPVIDIIQLLLKEKVHIRCFDPL</sequence>
<evidence type="ECO:0000259" key="7">
    <source>
        <dbReference type="Pfam" id="PF00984"/>
    </source>
</evidence>
<dbReference type="PIRSF" id="PIRSF000124">
    <property type="entry name" value="UDPglc_GDPman_dh"/>
    <property type="match status" value="1"/>
</dbReference>
<dbReference type="EC" id="1.1.1.22" evidence="3"/>
<feature type="domain" description="UDP-glucose/GDP-mannose dehydrogenase C-terminal" evidence="8">
    <location>
        <begin position="204"/>
        <end position="241"/>
    </location>
</feature>
<comment type="caution">
    <text evidence="10">The sequence shown here is derived from an EMBL/GenBank/DDBJ whole genome shotgun (WGS) entry which is preliminary data.</text>
</comment>
<dbReference type="InterPro" id="IPR017476">
    <property type="entry name" value="UDP-Glc/GDP-Man"/>
</dbReference>
<reference evidence="10" key="1">
    <citation type="journal article" date="2014" name="Front. Microbiol.">
        <title>High frequency of phylogenetically diverse reductive dehalogenase-homologous genes in deep subseafloor sedimentary metagenomes.</title>
        <authorList>
            <person name="Kawai M."/>
            <person name="Futagami T."/>
            <person name="Toyoda A."/>
            <person name="Takaki Y."/>
            <person name="Nishi S."/>
            <person name="Hori S."/>
            <person name="Arai W."/>
            <person name="Tsubouchi T."/>
            <person name="Morono Y."/>
            <person name="Uchiyama I."/>
            <person name="Ito T."/>
            <person name="Fujiyama A."/>
            <person name="Inagaki F."/>
            <person name="Takami H."/>
        </authorList>
    </citation>
    <scope>NUCLEOTIDE SEQUENCE</scope>
    <source>
        <strain evidence="10">Expedition CK06-06</strain>
    </source>
</reference>
<comment type="catalytic activity">
    <reaction evidence="6">
        <text>UDP-alpha-D-glucose + 2 NAD(+) + H2O = UDP-alpha-D-glucuronate + 2 NADH + 3 H(+)</text>
        <dbReference type="Rhea" id="RHEA:23596"/>
        <dbReference type="ChEBI" id="CHEBI:15377"/>
        <dbReference type="ChEBI" id="CHEBI:15378"/>
        <dbReference type="ChEBI" id="CHEBI:57540"/>
        <dbReference type="ChEBI" id="CHEBI:57945"/>
        <dbReference type="ChEBI" id="CHEBI:58052"/>
        <dbReference type="ChEBI" id="CHEBI:58885"/>
        <dbReference type="EC" id="1.1.1.22"/>
    </reaction>
</comment>
<dbReference type="Pfam" id="PF03721">
    <property type="entry name" value="UDPG_MGDP_dh_N"/>
    <property type="match status" value="1"/>
</dbReference>
<dbReference type="InterPro" id="IPR028357">
    <property type="entry name" value="UDPglc_DH_bac"/>
</dbReference>
<dbReference type="PANTHER" id="PTHR43750">
    <property type="entry name" value="UDP-GLUCOSE 6-DEHYDROGENASE TUAD"/>
    <property type="match status" value="1"/>
</dbReference>
<feature type="non-terminal residue" evidence="10">
    <location>
        <position position="242"/>
    </location>
</feature>
<dbReference type="InterPro" id="IPR036291">
    <property type="entry name" value="NAD(P)-bd_dom_sf"/>
</dbReference>
<dbReference type="PIRSF" id="PIRSF500134">
    <property type="entry name" value="UDPglc_DH_bac"/>
    <property type="match status" value="1"/>
</dbReference>
<dbReference type="GO" id="GO:0006065">
    <property type="term" value="P:UDP-glucuronate biosynthetic process"/>
    <property type="evidence" value="ECO:0007669"/>
    <property type="project" value="UniProtKB-UniPathway"/>
</dbReference>
<evidence type="ECO:0000313" key="10">
    <source>
        <dbReference type="EMBL" id="GAJ12203.1"/>
    </source>
</evidence>
<dbReference type="Gene3D" id="3.40.50.720">
    <property type="entry name" value="NAD(P)-binding Rossmann-like Domain"/>
    <property type="match status" value="2"/>
</dbReference>
<name>X1U3Q6_9ZZZZ</name>
<dbReference type="SUPFAM" id="SSF51735">
    <property type="entry name" value="NAD(P)-binding Rossmann-fold domains"/>
    <property type="match status" value="1"/>
</dbReference>
<accession>X1U3Q6</accession>
<dbReference type="PANTHER" id="PTHR43750:SF3">
    <property type="entry name" value="UDP-GLUCOSE 6-DEHYDROGENASE TUAD"/>
    <property type="match status" value="1"/>
</dbReference>
<dbReference type="GO" id="GO:0051287">
    <property type="term" value="F:NAD binding"/>
    <property type="evidence" value="ECO:0007669"/>
    <property type="project" value="InterPro"/>
</dbReference>
<dbReference type="InterPro" id="IPR014027">
    <property type="entry name" value="UDP-Glc/GDP-Man_DH_C"/>
</dbReference>
<dbReference type="GO" id="GO:0000271">
    <property type="term" value="P:polysaccharide biosynthetic process"/>
    <property type="evidence" value="ECO:0007669"/>
    <property type="project" value="InterPro"/>
</dbReference>
<proteinExistence type="inferred from homology"/>
<dbReference type="InterPro" id="IPR008927">
    <property type="entry name" value="6-PGluconate_DH-like_C_sf"/>
</dbReference>
<dbReference type="InterPro" id="IPR014026">
    <property type="entry name" value="UDP-Glc/GDP-Man_DH_dimer"/>
</dbReference>
<protein>
    <recommendedName>
        <fullName evidence="3">UDP-glucose 6-dehydrogenase</fullName>
        <ecNumber evidence="3">1.1.1.22</ecNumber>
    </recommendedName>
</protein>
<dbReference type="InterPro" id="IPR001732">
    <property type="entry name" value="UDP-Glc/GDP-Man_DH_N"/>
</dbReference>
<dbReference type="SUPFAM" id="SSF48179">
    <property type="entry name" value="6-phosphogluconate dehydrogenase C-terminal domain-like"/>
    <property type="match status" value="1"/>
</dbReference>
<evidence type="ECO:0000256" key="1">
    <source>
        <dbReference type="ARBA" id="ARBA00004701"/>
    </source>
</evidence>
<keyword evidence="5" id="KW-0520">NAD</keyword>
<dbReference type="SUPFAM" id="SSF52413">
    <property type="entry name" value="UDP-glucose/GDP-mannose dehydrogenase C-terminal domain"/>
    <property type="match status" value="1"/>
</dbReference>